<keyword evidence="5 8" id="KW-1133">Transmembrane helix</keyword>
<keyword evidence="3" id="KW-0813">Transport</keyword>
<feature type="transmembrane region" description="Helical" evidence="8">
    <location>
        <begin position="74"/>
        <end position="94"/>
    </location>
</feature>
<dbReference type="PROSITE" id="PS50283">
    <property type="entry name" value="NA_SOLUT_SYMP_3"/>
    <property type="match status" value="1"/>
</dbReference>
<dbReference type="Pfam" id="PF00474">
    <property type="entry name" value="SSF"/>
    <property type="match status" value="1"/>
</dbReference>
<feature type="transmembrane region" description="Helical" evidence="8">
    <location>
        <begin position="385"/>
        <end position="403"/>
    </location>
</feature>
<feature type="transmembrane region" description="Helical" evidence="8">
    <location>
        <begin position="180"/>
        <end position="199"/>
    </location>
</feature>
<evidence type="ECO:0000313" key="9">
    <source>
        <dbReference type="EMBL" id="UUX60451.1"/>
    </source>
</evidence>
<dbReference type="Proteomes" id="UP001060018">
    <property type="component" value="Chromosome"/>
</dbReference>
<evidence type="ECO:0000256" key="3">
    <source>
        <dbReference type="ARBA" id="ARBA00022448"/>
    </source>
</evidence>
<dbReference type="CDD" id="cd10322">
    <property type="entry name" value="SLC5sbd"/>
    <property type="match status" value="1"/>
</dbReference>
<evidence type="ECO:0000256" key="6">
    <source>
        <dbReference type="ARBA" id="ARBA00023136"/>
    </source>
</evidence>
<feature type="transmembrane region" description="Helical" evidence="8">
    <location>
        <begin position="219"/>
        <end position="240"/>
    </location>
</feature>
<dbReference type="InterPro" id="IPR050277">
    <property type="entry name" value="Sodium:Solute_Symporter"/>
</dbReference>
<evidence type="ECO:0000256" key="5">
    <source>
        <dbReference type="ARBA" id="ARBA00022989"/>
    </source>
</evidence>
<feature type="transmembrane region" description="Helical" evidence="8">
    <location>
        <begin position="44"/>
        <end position="68"/>
    </location>
</feature>
<dbReference type="GO" id="GO:0022857">
    <property type="term" value="F:transmembrane transporter activity"/>
    <property type="evidence" value="ECO:0007669"/>
    <property type="project" value="InterPro"/>
</dbReference>
<keyword evidence="6 8" id="KW-0472">Membrane</keyword>
<keyword evidence="4 8" id="KW-0812">Transmembrane</keyword>
<evidence type="ECO:0000256" key="1">
    <source>
        <dbReference type="ARBA" id="ARBA00004141"/>
    </source>
</evidence>
<dbReference type="PANTHER" id="PTHR48086:SF7">
    <property type="entry name" value="SODIUM-SOLUTE SYMPORTER-RELATED"/>
    <property type="match status" value="1"/>
</dbReference>
<proteinExistence type="inferred from homology"/>
<evidence type="ECO:0000256" key="4">
    <source>
        <dbReference type="ARBA" id="ARBA00022692"/>
    </source>
</evidence>
<name>A0AA94XZ06_9MICC</name>
<organism evidence="9 10">
    <name type="scientific">Glutamicibacter halophytocola</name>
    <dbReference type="NCBI Taxonomy" id="1933880"/>
    <lineage>
        <taxon>Bacteria</taxon>
        <taxon>Bacillati</taxon>
        <taxon>Actinomycetota</taxon>
        <taxon>Actinomycetes</taxon>
        <taxon>Micrococcales</taxon>
        <taxon>Micrococcaceae</taxon>
        <taxon>Glutamicibacter</taxon>
    </lineage>
</organism>
<dbReference type="GO" id="GO:0005886">
    <property type="term" value="C:plasma membrane"/>
    <property type="evidence" value="ECO:0007669"/>
    <property type="project" value="TreeGrafter"/>
</dbReference>
<sequence length="475" mass="50194">MQIIHIIILVAYVALMIGVGLWFSRSKSVSSGEDFMLAGRSLPAPVLAGTLLATFVGSGSIIGAASFIHQYGPFAGMFFFAGTFAGIIVLFFLAKRVHQLSKYTIPQLLEIRFGKPVRIIATIIILVAFIGITAYQFTGAGYIISLITPLSPVKGTIVAAVLITFLALGGGLKSVAWTDFLSIFIVIVALIALAIYVFAVDLGGMATYVNGMEPAKLTLSGGLSPLQLLGYFLPLFLLILGDQNMYQRLAAGASATTARTATIFFFIGALVVITPIILLASGSSVLQPGIEPDMAILSLADPAFSPLALGGLLLTGAFALIVTTGSSYLLTCSGNIVHDLVAQIRRREVSERQALVIGRIGVLCVAVLAYVMVQFFPSVLALQMYAYTMYGVAITPALFAALFWKRATGFAVATAMIVGSAVTIIWEVQGRSEQVNAIVISLPITIAVLVLLSLVTGSRSRDSKAEPAQQSSPGR</sequence>
<feature type="transmembrane region" description="Helical" evidence="8">
    <location>
        <begin position="261"/>
        <end position="283"/>
    </location>
</feature>
<feature type="transmembrane region" description="Helical" evidence="8">
    <location>
        <begin position="435"/>
        <end position="455"/>
    </location>
</feature>
<reference evidence="9" key="1">
    <citation type="journal article" date="2022" name="Pest Manag. Sci.">
        <title>Glutamicibacter halophytocola-mediated host fitness of potato tuber moth on Solanaceae crops.</title>
        <authorList>
            <person name="Wang W."/>
            <person name="Xiao G."/>
            <person name="Du G."/>
            <person name="Chang L."/>
            <person name="Yang Y."/>
            <person name="Ye J."/>
            <person name="Chen B."/>
        </authorList>
    </citation>
    <scope>NUCLEOTIDE SEQUENCE</scope>
    <source>
        <strain evidence="9">S2</strain>
    </source>
</reference>
<dbReference type="Gene3D" id="1.20.1730.10">
    <property type="entry name" value="Sodium/glucose cotransporter"/>
    <property type="match status" value="1"/>
</dbReference>
<comment type="subcellular location">
    <subcellularLocation>
        <location evidence="1">Membrane</location>
        <topology evidence="1">Multi-pass membrane protein</topology>
    </subcellularLocation>
</comment>
<comment type="similarity">
    <text evidence="2 7">Belongs to the sodium:solute symporter (SSF) (TC 2.A.21) family.</text>
</comment>
<feature type="transmembrane region" description="Helical" evidence="8">
    <location>
        <begin position="354"/>
        <end position="373"/>
    </location>
</feature>
<dbReference type="AlphaFoldDB" id="A0AA94XZ06"/>
<dbReference type="InterPro" id="IPR038377">
    <property type="entry name" value="Na/Glc_symporter_sf"/>
</dbReference>
<dbReference type="PANTHER" id="PTHR48086">
    <property type="entry name" value="SODIUM/PROLINE SYMPORTER-RELATED"/>
    <property type="match status" value="1"/>
</dbReference>
<gene>
    <name evidence="9" type="ORF">NUH22_07550</name>
</gene>
<dbReference type="RefSeq" id="WP_257746276.1">
    <property type="nucleotide sequence ID" value="NZ_CP102487.1"/>
</dbReference>
<evidence type="ECO:0000256" key="8">
    <source>
        <dbReference type="SAM" id="Phobius"/>
    </source>
</evidence>
<feature type="transmembrane region" description="Helical" evidence="8">
    <location>
        <begin position="115"/>
        <end position="137"/>
    </location>
</feature>
<feature type="transmembrane region" description="Helical" evidence="8">
    <location>
        <begin position="303"/>
        <end position="322"/>
    </location>
</feature>
<evidence type="ECO:0000256" key="7">
    <source>
        <dbReference type="RuleBase" id="RU362091"/>
    </source>
</evidence>
<feature type="transmembrane region" description="Helical" evidence="8">
    <location>
        <begin position="143"/>
        <end position="168"/>
    </location>
</feature>
<feature type="transmembrane region" description="Helical" evidence="8">
    <location>
        <begin position="6"/>
        <end position="23"/>
    </location>
</feature>
<dbReference type="EMBL" id="CP102487">
    <property type="protein sequence ID" value="UUX60451.1"/>
    <property type="molecule type" value="Genomic_DNA"/>
</dbReference>
<feature type="transmembrane region" description="Helical" evidence="8">
    <location>
        <begin position="410"/>
        <end position="429"/>
    </location>
</feature>
<evidence type="ECO:0000313" key="10">
    <source>
        <dbReference type="Proteomes" id="UP001060018"/>
    </source>
</evidence>
<protein>
    <submittedName>
        <fullName evidence="9">Sodium:solute symporter family protein</fullName>
    </submittedName>
</protein>
<accession>A0AA94XZ06</accession>
<dbReference type="InterPro" id="IPR001734">
    <property type="entry name" value="Na/solute_symporter"/>
</dbReference>
<evidence type="ECO:0000256" key="2">
    <source>
        <dbReference type="ARBA" id="ARBA00006434"/>
    </source>
</evidence>